<name>A0A1V9YCA4_ACHHY</name>
<proteinExistence type="predicted"/>
<dbReference type="Proteomes" id="UP000243579">
    <property type="component" value="Unassembled WGS sequence"/>
</dbReference>
<gene>
    <name evidence="1" type="ORF">ACHHYP_20747</name>
</gene>
<protein>
    <submittedName>
        <fullName evidence="1">Uncharacterized protein</fullName>
    </submittedName>
</protein>
<sequence>MASEHAQVELGVVAIDSVRVPASGIKTSVAPCGGGATVDVIGVASGSGSQATNTASWSSGDSTVLFVDLLTKDVKVEMRAFDSNKRLYGDAIQKRKPPSRRGGATCTYFECVKLAAPGYERCNIHGGKRCHIAVMVATLSVHMQVVSAKHAEVDSVIVTALLGRYCSKHFQELEAAAPMSNDVKLDIIGEQINV</sequence>
<keyword evidence="2" id="KW-1185">Reference proteome</keyword>
<accession>A0A1V9YCA4</accession>
<reference evidence="1 2" key="1">
    <citation type="journal article" date="2014" name="Genome Biol. Evol.">
        <title>The secreted proteins of Achlya hypogyna and Thraustotheca clavata identify the ancestral oomycete secretome and reveal gene acquisitions by horizontal gene transfer.</title>
        <authorList>
            <person name="Misner I."/>
            <person name="Blouin N."/>
            <person name="Leonard G."/>
            <person name="Richards T.A."/>
            <person name="Lane C.E."/>
        </authorList>
    </citation>
    <scope>NUCLEOTIDE SEQUENCE [LARGE SCALE GENOMIC DNA]</scope>
    <source>
        <strain evidence="1 2">ATCC 48635</strain>
    </source>
</reference>
<dbReference type="EMBL" id="JNBR01002207">
    <property type="protein sequence ID" value="OQR83383.1"/>
    <property type="molecule type" value="Genomic_DNA"/>
</dbReference>
<evidence type="ECO:0000313" key="2">
    <source>
        <dbReference type="Proteomes" id="UP000243579"/>
    </source>
</evidence>
<comment type="caution">
    <text evidence="1">The sequence shown here is derived from an EMBL/GenBank/DDBJ whole genome shotgun (WGS) entry which is preliminary data.</text>
</comment>
<dbReference type="AlphaFoldDB" id="A0A1V9YCA4"/>
<organism evidence="1 2">
    <name type="scientific">Achlya hypogyna</name>
    <name type="common">Oomycete</name>
    <name type="synonym">Protoachlya hypogyna</name>
    <dbReference type="NCBI Taxonomy" id="1202772"/>
    <lineage>
        <taxon>Eukaryota</taxon>
        <taxon>Sar</taxon>
        <taxon>Stramenopiles</taxon>
        <taxon>Oomycota</taxon>
        <taxon>Saprolegniomycetes</taxon>
        <taxon>Saprolegniales</taxon>
        <taxon>Achlyaceae</taxon>
        <taxon>Achlya</taxon>
    </lineage>
</organism>
<evidence type="ECO:0000313" key="1">
    <source>
        <dbReference type="EMBL" id="OQR83383.1"/>
    </source>
</evidence>